<dbReference type="Proteomes" id="UP000229976">
    <property type="component" value="Unassembled WGS sequence"/>
</dbReference>
<gene>
    <name evidence="4" type="primary">dprA</name>
    <name evidence="4" type="ORF">COX37_01875</name>
</gene>
<sequence length="290" mass="31764">MTDGIQKVTINDAEFPKLLKKISDPPKELYFRGNFILNDDCFAVVGTRMCSPYGRQMAMEITGDLTEAGLTIVSGLAPGIDTCSHQSVLEKKGKTIAVLGTGPDDASIYPQINLKLAKDIVSSGGMLVSEYPPGTKGTRFAFPRRNRIITGLSMGVLVVEAKEKSGSLLSAGWAKKQKRKIFAVPGQVHSLNSKGCHCLIKQGAKLVENADDILRELSSFSFKRIQKKNLRGENEEENLLLKILEEEPLHTDKIIEKTKMPAGKIVGLLAILEIKGKVINLEEGIYAIKR</sequence>
<feature type="domain" description="DprA winged helix" evidence="3">
    <location>
        <begin position="232"/>
        <end position="280"/>
    </location>
</feature>
<dbReference type="Pfam" id="PF02481">
    <property type="entry name" value="DNA_processg_A"/>
    <property type="match status" value="1"/>
</dbReference>
<dbReference type="NCBIfam" id="TIGR00732">
    <property type="entry name" value="dprA"/>
    <property type="match status" value="1"/>
</dbReference>
<comment type="similarity">
    <text evidence="1">Belongs to the DprA/Smf family.</text>
</comment>
<name>A0A2G9YUB0_9BACT</name>
<protein>
    <submittedName>
        <fullName evidence="4">DNA-protecting protein DprA</fullName>
    </submittedName>
</protein>
<accession>A0A2G9YUB0</accession>
<dbReference type="InterPro" id="IPR036388">
    <property type="entry name" value="WH-like_DNA-bd_sf"/>
</dbReference>
<dbReference type="InterPro" id="IPR003488">
    <property type="entry name" value="DprA"/>
</dbReference>
<proteinExistence type="inferred from homology"/>
<organism evidence="4 5">
    <name type="scientific">Candidatus Nealsonbacteria bacterium CG23_combo_of_CG06-09_8_20_14_all_39_17</name>
    <dbReference type="NCBI Taxonomy" id="1974722"/>
    <lineage>
        <taxon>Bacteria</taxon>
        <taxon>Candidatus Nealsoniibacteriota</taxon>
    </lineage>
</organism>
<dbReference type="GO" id="GO:0009294">
    <property type="term" value="P:DNA-mediated transformation"/>
    <property type="evidence" value="ECO:0007669"/>
    <property type="project" value="InterPro"/>
</dbReference>
<dbReference type="Gene3D" id="1.10.10.10">
    <property type="entry name" value="Winged helix-like DNA-binding domain superfamily/Winged helix DNA-binding domain"/>
    <property type="match status" value="1"/>
</dbReference>
<dbReference type="PANTHER" id="PTHR43022:SF1">
    <property type="entry name" value="PROTEIN SMF"/>
    <property type="match status" value="1"/>
</dbReference>
<dbReference type="Gene3D" id="3.40.50.450">
    <property type="match status" value="1"/>
</dbReference>
<reference evidence="4 5" key="1">
    <citation type="submission" date="2017-09" db="EMBL/GenBank/DDBJ databases">
        <title>Depth-based differentiation of microbial function through sediment-hosted aquifers and enrichment of novel symbionts in the deep terrestrial subsurface.</title>
        <authorList>
            <person name="Probst A.J."/>
            <person name="Ladd B."/>
            <person name="Jarett J.K."/>
            <person name="Geller-Mcgrath D.E."/>
            <person name="Sieber C.M."/>
            <person name="Emerson J.B."/>
            <person name="Anantharaman K."/>
            <person name="Thomas B.C."/>
            <person name="Malmstrom R."/>
            <person name="Stieglmeier M."/>
            <person name="Klingl A."/>
            <person name="Woyke T."/>
            <person name="Ryan C.M."/>
            <person name="Banfield J.F."/>
        </authorList>
    </citation>
    <scope>NUCLEOTIDE SEQUENCE [LARGE SCALE GENOMIC DNA]</scope>
    <source>
        <strain evidence="4">CG23_combo_of_CG06-09_8_20_14_all_39_17</strain>
    </source>
</reference>
<evidence type="ECO:0000313" key="5">
    <source>
        <dbReference type="Proteomes" id="UP000229976"/>
    </source>
</evidence>
<comment type="caution">
    <text evidence="4">The sequence shown here is derived from an EMBL/GenBank/DDBJ whole genome shotgun (WGS) entry which is preliminary data.</text>
</comment>
<dbReference type="SUPFAM" id="SSF102405">
    <property type="entry name" value="MCP/YpsA-like"/>
    <property type="match status" value="1"/>
</dbReference>
<dbReference type="PANTHER" id="PTHR43022">
    <property type="entry name" value="PROTEIN SMF"/>
    <property type="match status" value="1"/>
</dbReference>
<dbReference type="Pfam" id="PF17782">
    <property type="entry name" value="WHD_DprA"/>
    <property type="match status" value="1"/>
</dbReference>
<dbReference type="InterPro" id="IPR041614">
    <property type="entry name" value="DprA_WH"/>
</dbReference>
<dbReference type="AlphaFoldDB" id="A0A2G9YUB0"/>
<evidence type="ECO:0000313" key="4">
    <source>
        <dbReference type="EMBL" id="PIP22835.1"/>
    </source>
</evidence>
<evidence type="ECO:0000256" key="1">
    <source>
        <dbReference type="ARBA" id="ARBA00006525"/>
    </source>
</evidence>
<feature type="domain" description="Smf/DprA SLOG" evidence="2">
    <location>
        <begin position="8"/>
        <end position="217"/>
    </location>
</feature>
<evidence type="ECO:0000259" key="3">
    <source>
        <dbReference type="Pfam" id="PF17782"/>
    </source>
</evidence>
<evidence type="ECO:0000259" key="2">
    <source>
        <dbReference type="Pfam" id="PF02481"/>
    </source>
</evidence>
<dbReference type="EMBL" id="PCRO01000024">
    <property type="protein sequence ID" value="PIP22835.1"/>
    <property type="molecule type" value="Genomic_DNA"/>
</dbReference>
<dbReference type="InterPro" id="IPR057666">
    <property type="entry name" value="DrpA_SLOG"/>
</dbReference>